<reference evidence="11" key="2">
    <citation type="submission" date="2025-09" db="UniProtKB">
        <authorList>
            <consortium name="Ensembl"/>
        </authorList>
    </citation>
    <scope>IDENTIFICATION</scope>
</reference>
<dbReference type="GO" id="GO:0005886">
    <property type="term" value="C:plasma membrane"/>
    <property type="evidence" value="ECO:0007669"/>
    <property type="project" value="TreeGrafter"/>
</dbReference>
<dbReference type="PANTHER" id="PTHR19282">
    <property type="entry name" value="TETRASPANIN"/>
    <property type="match status" value="1"/>
</dbReference>
<keyword evidence="3 10" id="KW-0812">Transmembrane</keyword>
<dbReference type="Gene3D" id="1.10.1450.10">
    <property type="entry name" value="Tetraspanin"/>
    <property type="match status" value="1"/>
</dbReference>
<evidence type="ECO:0000256" key="3">
    <source>
        <dbReference type="ARBA" id="ARBA00022692"/>
    </source>
</evidence>
<dbReference type="RefSeq" id="XP_019726558.1">
    <property type="nucleotide sequence ID" value="XM_019870999.1"/>
</dbReference>
<comment type="function">
    <text evidence="8">Structural component of specialized membrane microdomains known as tetraspanin-enriched microdomains (TERMs), which act as platforms for receptor clustering and signaling. Participates thereby in diverse biological functions such as cell signal transduction, adhesion, migration and protein trafficking. Regulates neuronal differentiation in response to NGF by facilitating NGF-mediated activation of NTRK1/TRKA receptor tyrosine kinase and subsequent downstream signaling pathways. Plays a role in the inhibition of TNFalpha-induced apoptosis. Mechanistically, inhibits the NF-kappa-B signaling pathway by blocking phosphorylation of CHUK. Also promotes the stability of the thiamine transporter 1/SLC19A2 in intestinal epithelial cells leading to an increase of thiamine uptake process.</text>
</comment>
<dbReference type="GeneTree" id="ENSGT00940000155083"/>
<dbReference type="OMA" id="PNGIMEH"/>
<comment type="similarity">
    <text evidence="2 10">Belongs to the tetraspanin (TM4SF) family.</text>
</comment>
<keyword evidence="9" id="KW-1015">Disulfide bond</keyword>
<dbReference type="InterPro" id="IPR008952">
    <property type="entry name" value="Tetraspanin_EC2_sf"/>
</dbReference>
<organism evidence="11 12">
    <name type="scientific">Hippocampus comes</name>
    <name type="common">Tiger tail seahorse</name>
    <dbReference type="NCBI Taxonomy" id="109280"/>
    <lineage>
        <taxon>Eukaryota</taxon>
        <taxon>Metazoa</taxon>
        <taxon>Chordata</taxon>
        <taxon>Craniata</taxon>
        <taxon>Vertebrata</taxon>
        <taxon>Euteleostomi</taxon>
        <taxon>Actinopterygii</taxon>
        <taxon>Neopterygii</taxon>
        <taxon>Teleostei</taxon>
        <taxon>Neoteleostei</taxon>
        <taxon>Acanthomorphata</taxon>
        <taxon>Syngnathiaria</taxon>
        <taxon>Syngnathiformes</taxon>
        <taxon>Syngnathoidei</taxon>
        <taxon>Syngnathidae</taxon>
        <taxon>Hippocampus</taxon>
    </lineage>
</organism>
<comment type="subunit">
    <text evidence="7">Interacts with SLC19A2. Interacts with NTRK1/TRKA.</text>
</comment>
<proteinExistence type="inferred from homology"/>
<evidence type="ECO:0000256" key="10">
    <source>
        <dbReference type="RuleBase" id="RU361218"/>
    </source>
</evidence>
<evidence type="ECO:0000256" key="1">
    <source>
        <dbReference type="ARBA" id="ARBA00004127"/>
    </source>
</evidence>
<evidence type="ECO:0000256" key="9">
    <source>
        <dbReference type="PIRSR" id="PIRSR002419-1"/>
    </source>
</evidence>
<dbReference type="PANTHER" id="PTHR19282:SF216">
    <property type="entry name" value="TETRASPANIN-1"/>
    <property type="match status" value="1"/>
</dbReference>
<name>A0A3Q2XIK1_HIPCM</name>
<dbReference type="SUPFAM" id="SSF48652">
    <property type="entry name" value="Tetraspanin"/>
    <property type="match status" value="1"/>
</dbReference>
<evidence type="ECO:0000313" key="12">
    <source>
        <dbReference type="Proteomes" id="UP000264820"/>
    </source>
</evidence>
<dbReference type="GO" id="GO:0012505">
    <property type="term" value="C:endomembrane system"/>
    <property type="evidence" value="ECO:0007669"/>
    <property type="project" value="UniProtKB-SubCell"/>
</dbReference>
<dbReference type="InterPro" id="IPR018499">
    <property type="entry name" value="Tetraspanin/Peripherin"/>
</dbReference>
<dbReference type="PRINTS" id="PR00259">
    <property type="entry name" value="TMFOUR"/>
</dbReference>
<dbReference type="InterPro" id="IPR000301">
    <property type="entry name" value="Tetraspanin_animals"/>
</dbReference>
<dbReference type="OrthoDB" id="438211at2759"/>
<keyword evidence="6" id="KW-0325">Glycoprotein</keyword>
<feature type="transmembrane region" description="Helical" evidence="10">
    <location>
        <begin position="195"/>
        <end position="217"/>
    </location>
</feature>
<evidence type="ECO:0000256" key="8">
    <source>
        <dbReference type="ARBA" id="ARBA00054958"/>
    </source>
</evidence>
<evidence type="ECO:0000313" key="11">
    <source>
        <dbReference type="Ensembl" id="ENSHCOP00000004258.1"/>
    </source>
</evidence>
<dbReference type="RefSeq" id="XP_019726557.1">
    <property type="nucleotide sequence ID" value="XM_019870998.1"/>
</dbReference>
<dbReference type="KEGG" id="hcq:109516445"/>
<keyword evidence="12" id="KW-1185">Reference proteome</keyword>
<dbReference type="AlphaFoldDB" id="A0A3Q2XIK1"/>
<evidence type="ECO:0000256" key="4">
    <source>
        <dbReference type="ARBA" id="ARBA00022989"/>
    </source>
</evidence>
<keyword evidence="5 10" id="KW-0472">Membrane</keyword>
<feature type="transmembrane region" description="Helical" evidence="10">
    <location>
        <begin position="85"/>
        <end position="108"/>
    </location>
</feature>
<dbReference type="Ensembl" id="ENSHCOT00000007349.1">
    <property type="protein sequence ID" value="ENSHCOP00000004258.1"/>
    <property type="gene ID" value="ENSHCOG00000005675.1"/>
</dbReference>
<dbReference type="GeneID" id="109516445"/>
<reference evidence="11" key="1">
    <citation type="submission" date="2025-08" db="UniProtKB">
        <authorList>
            <consortium name="Ensembl"/>
        </authorList>
    </citation>
    <scope>IDENTIFICATION</scope>
</reference>
<feature type="disulfide bond" evidence="9">
    <location>
        <begin position="151"/>
        <end position="166"/>
    </location>
</feature>
<comment type="subcellular location">
    <subcellularLocation>
        <location evidence="1">Endomembrane system</location>
        <topology evidence="1">Multi-pass membrane protein</topology>
    </subcellularLocation>
    <subcellularLocation>
        <location evidence="10">Membrane</location>
        <topology evidence="10">Multi-pass membrane protein</topology>
    </subcellularLocation>
</comment>
<dbReference type="Proteomes" id="UP000264820">
    <property type="component" value="Unplaced"/>
</dbReference>
<protein>
    <recommendedName>
        <fullName evidence="10">Tetraspanin</fullName>
    </recommendedName>
</protein>
<evidence type="ECO:0000256" key="7">
    <source>
        <dbReference type="ARBA" id="ARBA00046464"/>
    </source>
</evidence>
<evidence type="ECO:0000256" key="2">
    <source>
        <dbReference type="ARBA" id="ARBA00006840"/>
    </source>
</evidence>
<accession>A0A3Q2XIK1</accession>
<sequence length="272" mass="28985">MALDGCGLVCQYIIFFFNAIFSVLGFALLGLGLWLRFSESTKLLFAINDSGTFATGVILLIVLGTVMLLVVMVGEYGACSKKKCALQLFSVLLFILAVAEIAVGVLAYTNRKQVAVKVVEFYNSIYTMFTVRSDIGLGLTLLFIHEMLHCCGVTGITVLEAVQETCPAPKGFLENIAMPTCPGVISDFFINNAPIVMGVFIGIAALLIIALICSAILSEKLGVSSSSSPHYIILTNASPSLPNVSEHELVSGSIPDQELISFTPLTAVNTTA</sequence>
<evidence type="ECO:0000256" key="5">
    <source>
        <dbReference type="ARBA" id="ARBA00023136"/>
    </source>
</evidence>
<dbReference type="Pfam" id="PF00335">
    <property type="entry name" value="Tetraspanin"/>
    <property type="match status" value="1"/>
</dbReference>
<dbReference type="RefSeq" id="XP_019726559.1">
    <property type="nucleotide sequence ID" value="XM_019871000.1"/>
</dbReference>
<keyword evidence="4 10" id="KW-1133">Transmembrane helix</keyword>
<dbReference type="PIRSF" id="PIRSF002419">
    <property type="entry name" value="Tetraspanin"/>
    <property type="match status" value="1"/>
</dbReference>
<evidence type="ECO:0000256" key="6">
    <source>
        <dbReference type="ARBA" id="ARBA00023180"/>
    </source>
</evidence>
<feature type="transmembrane region" description="Helical" evidence="10">
    <location>
        <begin position="12"/>
        <end position="33"/>
    </location>
</feature>
<feature type="transmembrane region" description="Helical" evidence="10">
    <location>
        <begin position="53"/>
        <end position="73"/>
    </location>
</feature>
<dbReference type="CTD" id="393524"/>